<comment type="caution">
    <text evidence="5">The sequence shown here is derived from an EMBL/GenBank/DDBJ whole genome shotgun (WGS) entry which is preliminary data.</text>
</comment>
<comment type="similarity">
    <text evidence="1 4">Belongs to the glycerate kinase type-1 family.</text>
</comment>
<name>A0ABP8J9M9_9ACTN</name>
<keyword evidence="2 4" id="KW-0808">Transferase</keyword>
<evidence type="ECO:0000256" key="1">
    <source>
        <dbReference type="ARBA" id="ARBA00006284"/>
    </source>
</evidence>
<dbReference type="RefSeq" id="WP_344992197.1">
    <property type="nucleotide sequence ID" value="NZ_BAABFR010000012.1"/>
</dbReference>
<evidence type="ECO:0000313" key="6">
    <source>
        <dbReference type="Proteomes" id="UP001500635"/>
    </source>
</evidence>
<protein>
    <submittedName>
        <fullName evidence="5">Glycerate kinase</fullName>
    </submittedName>
</protein>
<dbReference type="PANTHER" id="PTHR21599">
    <property type="entry name" value="GLYCERATE KINASE"/>
    <property type="match status" value="1"/>
</dbReference>
<gene>
    <name evidence="5" type="ORF">GCM10023147_11560</name>
</gene>
<dbReference type="EMBL" id="BAABFR010000012">
    <property type="protein sequence ID" value="GAA4387315.1"/>
    <property type="molecule type" value="Genomic_DNA"/>
</dbReference>
<dbReference type="PANTHER" id="PTHR21599:SF0">
    <property type="entry name" value="GLYCERATE KINASE"/>
    <property type="match status" value="1"/>
</dbReference>
<dbReference type="NCBIfam" id="TIGR00045">
    <property type="entry name" value="glycerate kinase"/>
    <property type="match status" value="1"/>
</dbReference>
<dbReference type="Proteomes" id="UP001500635">
    <property type="component" value="Unassembled WGS sequence"/>
</dbReference>
<reference evidence="6" key="1">
    <citation type="journal article" date="2019" name="Int. J. Syst. Evol. Microbiol.">
        <title>The Global Catalogue of Microorganisms (GCM) 10K type strain sequencing project: providing services to taxonomists for standard genome sequencing and annotation.</title>
        <authorList>
            <consortium name="The Broad Institute Genomics Platform"/>
            <consortium name="The Broad Institute Genome Sequencing Center for Infectious Disease"/>
            <person name="Wu L."/>
            <person name="Ma J."/>
        </authorList>
    </citation>
    <scope>NUCLEOTIDE SEQUENCE [LARGE SCALE GENOMIC DNA]</scope>
    <source>
        <strain evidence="6">JCM 17688</strain>
    </source>
</reference>
<evidence type="ECO:0000256" key="2">
    <source>
        <dbReference type="ARBA" id="ARBA00022679"/>
    </source>
</evidence>
<dbReference type="InterPro" id="IPR018197">
    <property type="entry name" value="Glycerate_kinase_RE-like"/>
</dbReference>
<keyword evidence="6" id="KW-1185">Reference proteome</keyword>
<dbReference type="SUPFAM" id="SSF110738">
    <property type="entry name" value="Glycerate kinase I"/>
    <property type="match status" value="1"/>
</dbReference>
<dbReference type="Gene3D" id="3.40.50.10350">
    <property type="entry name" value="Glycerate kinase, domain 1"/>
    <property type="match status" value="1"/>
</dbReference>
<dbReference type="InterPro" id="IPR018193">
    <property type="entry name" value="Glyc_kinase_flavodox-like_fold"/>
</dbReference>
<proteinExistence type="inferred from homology"/>
<evidence type="ECO:0000256" key="3">
    <source>
        <dbReference type="ARBA" id="ARBA00022777"/>
    </source>
</evidence>
<dbReference type="PIRSF" id="PIRSF006078">
    <property type="entry name" value="GlxK"/>
    <property type="match status" value="1"/>
</dbReference>
<dbReference type="InterPro" id="IPR004381">
    <property type="entry name" value="Glycerate_kinase"/>
</dbReference>
<keyword evidence="3 4" id="KW-0418">Kinase</keyword>
<organism evidence="5 6">
    <name type="scientific">Tsukamurella soli</name>
    <dbReference type="NCBI Taxonomy" id="644556"/>
    <lineage>
        <taxon>Bacteria</taxon>
        <taxon>Bacillati</taxon>
        <taxon>Actinomycetota</taxon>
        <taxon>Actinomycetes</taxon>
        <taxon>Mycobacteriales</taxon>
        <taxon>Tsukamurellaceae</taxon>
        <taxon>Tsukamurella</taxon>
    </lineage>
</organism>
<dbReference type="GO" id="GO:0016301">
    <property type="term" value="F:kinase activity"/>
    <property type="evidence" value="ECO:0007669"/>
    <property type="project" value="UniProtKB-KW"/>
</dbReference>
<dbReference type="Pfam" id="PF02595">
    <property type="entry name" value="Gly_kinase"/>
    <property type="match status" value="1"/>
</dbReference>
<evidence type="ECO:0000256" key="4">
    <source>
        <dbReference type="PIRNR" id="PIRNR006078"/>
    </source>
</evidence>
<dbReference type="Gene3D" id="3.90.1510.10">
    <property type="entry name" value="Glycerate kinase, domain 2"/>
    <property type="match status" value="1"/>
</dbReference>
<dbReference type="InterPro" id="IPR036129">
    <property type="entry name" value="Glycerate_kinase_sf"/>
</dbReference>
<evidence type="ECO:0000313" key="5">
    <source>
        <dbReference type="EMBL" id="GAA4387315.1"/>
    </source>
</evidence>
<sequence length="375" mass="37195">MSGDAVPSAGRPLHVVVAPDSFKGSADAADIARAMAAGWRDARPADHVTVLPQADGGEGTMAALAASTGGARWHAVSDVCGPDHRPVTARWLELPGSLGVVELAESSGLPLMASLDPRRATSRGLGQVIRAAVGHGAQRLVVGLGGSASTDGGVGMLRELGLVLLDDGGRPVTIDDVTGLAAVARVDVGALLAAPPGGVEVLTDTLAPLYGPDGAAHTFGAQKGADAETRDALDRALRRIADAIGPPLGADASEPGTGAAGGVGFGLRAWGARLVPGADRINHLTGLTDAIPTADVVVTGEGRFDSTSATGKLVGTIVRRCTAHGVRTLVVAGDLAVAPPDLGVSLVAVAGSVEAALAEPLTHARSAVRAAAASI</sequence>
<accession>A0ABP8J9M9</accession>